<protein>
    <submittedName>
        <fullName evidence="1">Uncharacterized protein</fullName>
    </submittedName>
</protein>
<name>A0AAP5LPF7_PAEAM</name>
<organism evidence="1 2">
    <name type="scientific">Paenibacillus amylolyticus</name>
    <dbReference type="NCBI Taxonomy" id="1451"/>
    <lineage>
        <taxon>Bacteria</taxon>
        <taxon>Bacillati</taxon>
        <taxon>Bacillota</taxon>
        <taxon>Bacilli</taxon>
        <taxon>Bacillales</taxon>
        <taxon>Paenibacillaceae</taxon>
        <taxon>Paenibacillus</taxon>
    </lineage>
</organism>
<reference evidence="1" key="1">
    <citation type="submission" date="2023-07" db="EMBL/GenBank/DDBJ databases">
        <title>Sorghum-associated microbial communities from plants grown in Nebraska, USA.</title>
        <authorList>
            <person name="Schachtman D."/>
        </authorList>
    </citation>
    <scope>NUCLEOTIDE SEQUENCE</scope>
    <source>
        <strain evidence="1">BE80</strain>
    </source>
</reference>
<accession>A0AAP5LPF7</accession>
<evidence type="ECO:0000313" key="2">
    <source>
        <dbReference type="Proteomes" id="UP001254832"/>
    </source>
</evidence>
<comment type="caution">
    <text evidence="1">The sequence shown here is derived from an EMBL/GenBank/DDBJ whole genome shotgun (WGS) entry which is preliminary data.</text>
</comment>
<dbReference type="AlphaFoldDB" id="A0AAP5LPF7"/>
<evidence type="ECO:0000313" key="1">
    <source>
        <dbReference type="EMBL" id="MDR6724473.1"/>
    </source>
</evidence>
<sequence length="55" mass="6763">MYIIYSIVVLIALFFVIRALVHTRRTHLIANKMKKKFEHYYNENAYHNDQHNDRI</sequence>
<dbReference type="Proteomes" id="UP001254832">
    <property type="component" value="Unassembled WGS sequence"/>
</dbReference>
<gene>
    <name evidence="1" type="ORF">J2W91_002941</name>
</gene>
<dbReference type="EMBL" id="JAVDTR010000007">
    <property type="protein sequence ID" value="MDR6724473.1"/>
    <property type="molecule type" value="Genomic_DNA"/>
</dbReference>
<proteinExistence type="predicted"/>